<evidence type="ECO:0000313" key="1">
    <source>
        <dbReference type="EMBL" id="SDF07132.1"/>
    </source>
</evidence>
<reference evidence="2" key="1">
    <citation type="submission" date="2016-10" db="EMBL/GenBank/DDBJ databases">
        <authorList>
            <person name="Varghese N."/>
            <person name="Submissions S."/>
        </authorList>
    </citation>
    <scope>NUCLEOTIDE SEQUENCE [LARGE SCALE GENOMIC DNA]</scope>
    <source>
        <strain evidence="2">KHC7</strain>
    </source>
</reference>
<name>A0A1G7I316_9BACT</name>
<dbReference type="EMBL" id="FNBX01000001">
    <property type="protein sequence ID" value="SDF07132.1"/>
    <property type="molecule type" value="Genomic_DNA"/>
</dbReference>
<keyword evidence="2" id="KW-1185">Reference proteome</keyword>
<proteinExistence type="predicted"/>
<organism evidence="1 2">
    <name type="scientific">Desulfovibrio legallii</name>
    <dbReference type="NCBI Taxonomy" id="571438"/>
    <lineage>
        <taxon>Bacteria</taxon>
        <taxon>Pseudomonadati</taxon>
        <taxon>Thermodesulfobacteriota</taxon>
        <taxon>Desulfovibrionia</taxon>
        <taxon>Desulfovibrionales</taxon>
        <taxon>Desulfovibrionaceae</taxon>
        <taxon>Desulfovibrio</taxon>
    </lineage>
</organism>
<dbReference type="AlphaFoldDB" id="A0A1G7I316"/>
<evidence type="ECO:0000313" key="2">
    <source>
        <dbReference type="Proteomes" id="UP000199355"/>
    </source>
</evidence>
<dbReference type="Proteomes" id="UP000199355">
    <property type="component" value="Unassembled WGS sequence"/>
</dbReference>
<dbReference type="RefSeq" id="WP_180365354.1">
    <property type="nucleotide sequence ID" value="NZ_FNBX01000001.1"/>
</dbReference>
<protein>
    <recommendedName>
        <fullName evidence="3">Lipoprotein</fullName>
    </recommendedName>
</protein>
<dbReference type="STRING" id="571438.SAMN05192586_101136"/>
<sequence>MGMRSTVLLGILALTAVLLSGCHGGPGPGWYGGCDGYFAPPAVQAPRR</sequence>
<gene>
    <name evidence="1" type="ORF">SAMN05192586_101136</name>
</gene>
<dbReference type="PROSITE" id="PS51257">
    <property type="entry name" value="PROKAR_LIPOPROTEIN"/>
    <property type="match status" value="1"/>
</dbReference>
<accession>A0A1G7I316</accession>
<evidence type="ECO:0008006" key="3">
    <source>
        <dbReference type="Google" id="ProtNLM"/>
    </source>
</evidence>